<reference evidence="11" key="1">
    <citation type="submission" date="2023-05" db="EMBL/GenBank/DDBJ databases">
        <title>Nepenthes gracilis genome sequencing.</title>
        <authorList>
            <person name="Fukushima K."/>
        </authorList>
    </citation>
    <scope>NUCLEOTIDE SEQUENCE</scope>
    <source>
        <strain evidence="11">SING2019-196</strain>
    </source>
</reference>
<evidence type="ECO:0000256" key="1">
    <source>
        <dbReference type="ARBA" id="ARBA00004127"/>
    </source>
</evidence>
<feature type="transmembrane region" description="Helical" evidence="10">
    <location>
        <begin position="126"/>
        <end position="144"/>
    </location>
</feature>
<keyword evidence="3" id="KW-0813">Transport</keyword>
<keyword evidence="5" id="KW-0460">Magnesium</keyword>
<dbReference type="PANTHER" id="PTHR31998">
    <property type="entry name" value="K(+)-INSENSITIVE PYROPHOSPHATE-ENERGIZED PROTON PUMP"/>
    <property type="match status" value="1"/>
</dbReference>
<evidence type="ECO:0000256" key="3">
    <source>
        <dbReference type="ARBA" id="ARBA00022448"/>
    </source>
</evidence>
<evidence type="ECO:0000256" key="2">
    <source>
        <dbReference type="ARBA" id="ARBA00013242"/>
    </source>
</evidence>
<keyword evidence="4 10" id="KW-0812">Transmembrane</keyword>
<keyword evidence="12" id="KW-1185">Reference proteome</keyword>
<dbReference type="AlphaFoldDB" id="A0AAD3XQ22"/>
<dbReference type="EMBL" id="BSYO01000011">
    <property type="protein sequence ID" value="GMH12346.1"/>
    <property type="molecule type" value="Genomic_DNA"/>
</dbReference>
<name>A0AAD3XQ22_NEPGR</name>
<evidence type="ECO:0000256" key="6">
    <source>
        <dbReference type="ARBA" id="ARBA00022967"/>
    </source>
</evidence>
<accession>A0AAD3XQ22</accession>
<comment type="subcellular location">
    <subcellularLocation>
        <location evidence="1">Endomembrane system</location>
        <topology evidence="1">Multi-pass membrane protein</topology>
    </subcellularLocation>
</comment>
<proteinExistence type="predicted"/>
<keyword evidence="9 10" id="KW-0472">Membrane</keyword>
<dbReference type="Pfam" id="PF03030">
    <property type="entry name" value="H_PPase"/>
    <property type="match status" value="1"/>
</dbReference>
<evidence type="ECO:0000256" key="9">
    <source>
        <dbReference type="ARBA" id="ARBA00023136"/>
    </source>
</evidence>
<evidence type="ECO:0000256" key="8">
    <source>
        <dbReference type="ARBA" id="ARBA00023065"/>
    </source>
</evidence>
<dbReference type="GO" id="GO:0016020">
    <property type="term" value="C:membrane"/>
    <property type="evidence" value="ECO:0007669"/>
    <property type="project" value="InterPro"/>
</dbReference>
<keyword evidence="7 10" id="KW-1133">Transmembrane helix</keyword>
<dbReference type="GO" id="GO:0004427">
    <property type="term" value="F:inorganic diphosphate phosphatase activity"/>
    <property type="evidence" value="ECO:0007669"/>
    <property type="project" value="InterPro"/>
</dbReference>
<evidence type="ECO:0000313" key="11">
    <source>
        <dbReference type="EMBL" id="GMH12346.1"/>
    </source>
</evidence>
<dbReference type="GO" id="GO:0009678">
    <property type="term" value="F:diphosphate hydrolysis-driven proton transmembrane transporter activity"/>
    <property type="evidence" value="ECO:0007669"/>
    <property type="project" value="UniProtKB-EC"/>
</dbReference>
<organism evidence="11 12">
    <name type="scientific">Nepenthes gracilis</name>
    <name type="common">Slender pitcher plant</name>
    <dbReference type="NCBI Taxonomy" id="150966"/>
    <lineage>
        <taxon>Eukaryota</taxon>
        <taxon>Viridiplantae</taxon>
        <taxon>Streptophyta</taxon>
        <taxon>Embryophyta</taxon>
        <taxon>Tracheophyta</taxon>
        <taxon>Spermatophyta</taxon>
        <taxon>Magnoliopsida</taxon>
        <taxon>eudicotyledons</taxon>
        <taxon>Gunneridae</taxon>
        <taxon>Pentapetalae</taxon>
        <taxon>Caryophyllales</taxon>
        <taxon>Nepenthaceae</taxon>
        <taxon>Nepenthes</taxon>
    </lineage>
</organism>
<dbReference type="EC" id="7.1.3.1" evidence="2"/>
<dbReference type="GO" id="GO:0012505">
    <property type="term" value="C:endomembrane system"/>
    <property type="evidence" value="ECO:0007669"/>
    <property type="project" value="UniProtKB-SubCell"/>
</dbReference>
<feature type="transmembrane region" description="Helical" evidence="10">
    <location>
        <begin position="47"/>
        <end position="67"/>
    </location>
</feature>
<evidence type="ECO:0000256" key="4">
    <source>
        <dbReference type="ARBA" id="ARBA00022692"/>
    </source>
</evidence>
<dbReference type="InterPro" id="IPR004131">
    <property type="entry name" value="PPase-energised_H-pump"/>
</dbReference>
<keyword evidence="6" id="KW-1278">Translocase</keyword>
<keyword evidence="8" id="KW-0406">Ion transport</keyword>
<sequence>MNIAEKLKARQEFPPEKFVKTWKVVEQRNGSKDFVTSKDTIFLALRTYHLTLAGALFLYALLFNNIVTLEAYLPNNEKQQRMILSFQPLTMTFHNINYLVEMPKAIKTKGVVDAAGNTISATGKGFVISSTALMFLALFAALASRAPLSTILRSKVFTSLIVGAMFPYGSLAMTIKSIGSAA</sequence>
<protein>
    <recommendedName>
        <fullName evidence="2">H(+)-exporting diphosphatase</fullName>
        <ecNumber evidence="2">7.1.3.1</ecNumber>
    </recommendedName>
</protein>
<evidence type="ECO:0000256" key="5">
    <source>
        <dbReference type="ARBA" id="ARBA00022842"/>
    </source>
</evidence>
<evidence type="ECO:0000256" key="7">
    <source>
        <dbReference type="ARBA" id="ARBA00022989"/>
    </source>
</evidence>
<feature type="transmembrane region" description="Helical" evidence="10">
    <location>
        <begin position="156"/>
        <end position="175"/>
    </location>
</feature>
<evidence type="ECO:0000313" key="12">
    <source>
        <dbReference type="Proteomes" id="UP001279734"/>
    </source>
</evidence>
<comment type="caution">
    <text evidence="11">The sequence shown here is derived from an EMBL/GenBank/DDBJ whole genome shotgun (WGS) entry which is preliminary data.</text>
</comment>
<gene>
    <name evidence="11" type="ORF">Nepgr_014187</name>
</gene>
<evidence type="ECO:0000256" key="10">
    <source>
        <dbReference type="SAM" id="Phobius"/>
    </source>
</evidence>
<dbReference type="Proteomes" id="UP001279734">
    <property type="component" value="Unassembled WGS sequence"/>
</dbReference>